<feature type="binding site" evidence="12">
    <location>
        <position position="89"/>
    </location>
    <ligand>
        <name>Zn(2+)</name>
        <dbReference type="ChEBI" id="CHEBI:29105"/>
        <note>catalytic</note>
    </ligand>
</feature>
<protein>
    <recommendedName>
        <fullName evidence="4 13">Cytidine deaminase</fullName>
        <ecNumber evidence="4 13">3.5.4.5</ecNumber>
    </recommendedName>
    <alternativeName>
        <fullName evidence="8 13">Cytidine aminohydrolase</fullName>
    </alternativeName>
</protein>
<feature type="binding site" evidence="12">
    <location>
        <position position="123"/>
    </location>
    <ligand>
        <name>Zn(2+)</name>
        <dbReference type="ChEBI" id="CHEBI:29105"/>
        <note>catalytic</note>
    </ligand>
</feature>
<feature type="binding site" evidence="12">
    <location>
        <position position="126"/>
    </location>
    <ligand>
        <name>Zn(2+)</name>
        <dbReference type="ChEBI" id="CHEBI:29105"/>
        <note>catalytic</note>
    </ligand>
</feature>
<dbReference type="PROSITE" id="PS00903">
    <property type="entry name" value="CYT_DCMP_DEAMINASES_1"/>
    <property type="match status" value="1"/>
</dbReference>
<dbReference type="GO" id="GO:0008270">
    <property type="term" value="F:zinc ion binding"/>
    <property type="evidence" value="ECO:0007669"/>
    <property type="project" value="UniProtKB-UniRule"/>
</dbReference>
<keyword evidence="6 13" id="KW-0378">Hydrolase</keyword>
<feature type="active site" description="Proton donor" evidence="10">
    <location>
        <position position="91"/>
    </location>
</feature>
<evidence type="ECO:0000256" key="6">
    <source>
        <dbReference type="ARBA" id="ARBA00022801"/>
    </source>
</evidence>
<comment type="caution">
    <text evidence="15">The sequence shown here is derived from an EMBL/GenBank/DDBJ whole genome shotgun (WGS) entry which is preliminary data.</text>
</comment>
<dbReference type="EC" id="3.5.4.5" evidence="4 13"/>
<comment type="cofactor">
    <cofactor evidence="1 12 13">
        <name>Zn(2+)</name>
        <dbReference type="ChEBI" id="CHEBI:29105"/>
    </cofactor>
</comment>
<gene>
    <name evidence="15" type="ORF">V9T40_006588</name>
</gene>
<dbReference type="GO" id="GO:0042802">
    <property type="term" value="F:identical protein binding"/>
    <property type="evidence" value="ECO:0007669"/>
    <property type="project" value="UniProtKB-ARBA"/>
</dbReference>
<dbReference type="GO" id="GO:0072527">
    <property type="term" value="P:pyrimidine-containing compound metabolic process"/>
    <property type="evidence" value="ECO:0007669"/>
    <property type="project" value="UniProtKB-ARBA"/>
</dbReference>
<evidence type="ECO:0000256" key="10">
    <source>
        <dbReference type="PIRSR" id="PIRSR606262-1"/>
    </source>
</evidence>
<organism evidence="15 16">
    <name type="scientific">Parthenolecanium corni</name>
    <dbReference type="NCBI Taxonomy" id="536013"/>
    <lineage>
        <taxon>Eukaryota</taxon>
        <taxon>Metazoa</taxon>
        <taxon>Ecdysozoa</taxon>
        <taxon>Arthropoda</taxon>
        <taxon>Hexapoda</taxon>
        <taxon>Insecta</taxon>
        <taxon>Pterygota</taxon>
        <taxon>Neoptera</taxon>
        <taxon>Paraneoptera</taxon>
        <taxon>Hemiptera</taxon>
        <taxon>Sternorrhyncha</taxon>
        <taxon>Coccoidea</taxon>
        <taxon>Coccidae</taxon>
        <taxon>Parthenolecanium</taxon>
    </lineage>
</organism>
<evidence type="ECO:0000256" key="3">
    <source>
        <dbReference type="ARBA" id="ARBA00006576"/>
    </source>
</evidence>
<evidence type="ECO:0000256" key="4">
    <source>
        <dbReference type="ARBA" id="ARBA00012783"/>
    </source>
</evidence>
<comment type="similarity">
    <text evidence="3 13">Belongs to the cytidine and deoxycytidylate deaminase family.</text>
</comment>
<dbReference type="InterPro" id="IPR002125">
    <property type="entry name" value="CMP_dCMP_dom"/>
</dbReference>
<dbReference type="Proteomes" id="UP001367676">
    <property type="component" value="Unassembled WGS sequence"/>
</dbReference>
<comment type="catalytic activity">
    <reaction evidence="9 13">
        <text>cytidine + H2O + H(+) = uridine + NH4(+)</text>
        <dbReference type="Rhea" id="RHEA:16069"/>
        <dbReference type="ChEBI" id="CHEBI:15377"/>
        <dbReference type="ChEBI" id="CHEBI:15378"/>
        <dbReference type="ChEBI" id="CHEBI:16704"/>
        <dbReference type="ChEBI" id="CHEBI:17562"/>
        <dbReference type="ChEBI" id="CHEBI:28938"/>
        <dbReference type="EC" id="3.5.4.5"/>
    </reaction>
</comment>
<evidence type="ECO:0000313" key="15">
    <source>
        <dbReference type="EMBL" id="KAK7598353.1"/>
    </source>
</evidence>
<evidence type="ECO:0000313" key="16">
    <source>
        <dbReference type="Proteomes" id="UP001367676"/>
    </source>
</evidence>
<feature type="domain" description="CMP/dCMP-type deaminase" evidence="14">
    <location>
        <begin position="37"/>
        <end position="165"/>
    </location>
</feature>
<dbReference type="PANTHER" id="PTHR11644">
    <property type="entry name" value="CYTIDINE DEAMINASE"/>
    <property type="match status" value="1"/>
</dbReference>
<keyword evidence="16" id="KW-1185">Reference proteome</keyword>
<evidence type="ECO:0000256" key="12">
    <source>
        <dbReference type="PIRSR" id="PIRSR606262-3"/>
    </source>
</evidence>
<feature type="binding site" evidence="11">
    <location>
        <begin position="78"/>
        <end position="84"/>
    </location>
    <ligand>
        <name>substrate</name>
    </ligand>
</feature>
<dbReference type="PROSITE" id="PS51747">
    <property type="entry name" value="CYT_DCMP_DEAMINASES_2"/>
    <property type="match status" value="1"/>
</dbReference>
<accession>A0AAN9Y7J8</accession>
<dbReference type="EMBL" id="JBBCAQ010000014">
    <property type="protein sequence ID" value="KAK7598353.1"/>
    <property type="molecule type" value="Genomic_DNA"/>
</dbReference>
<sequence>MTSRHEICRYSEQSLEASRKLKAKSQKPLIFEEKTDEKVRALIEESVAAREQAYAPYSKFAVGAALRSTSGQLFSGCNVENASYSMATCAERTAVVKAVSQGCRHFESVAVSAVLPDKFVSPCGSCRQILSEFGDANLVVYLVRPDTRQVLTTTIGALLPLSFKF</sequence>
<reference evidence="15 16" key="1">
    <citation type="submission" date="2024-03" db="EMBL/GenBank/DDBJ databases">
        <title>Adaptation during the transition from Ophiocordyceps entomopathogen to insect associate is accompanied by gene loss and intensified selection.</title>
        <authorList>
            <person name="Ward C.M."/>
            <person name="Onetto C.A."/>
            <person name="Borneman A.R."/>
        </authorList>
    </citation>
    <scope>NUCLEOTIDE SEQUENCE [LARGE SCALE GENOMIC DNA]</scope>
    <source>
        <strain evidence="15">AWRI1</strain>
        <tissue evidence="15">Single Adult Female</tissue>
    </source>
</reference>
<evidence type="ECO:0000259" key="14">
    <source>
        <dbReference type="PROSITE" id="PS51747"/>
    </source>
</evidence>
<keyword evidence="5 12" id="KW-0479">Metal-binding</keyword>
<evidence type="ECO:0000256" key="11">
    <source>
        <dbReference type="PIRSR" id="PIRSR606262-2"/>
    </source>
</evidence>
<dbReference type="InterPro" id="IPR050202">
    <property type="entry name" value="Cyt/Deoxycyt_deaminase"/>
</dbReference>
<evidence type="ECO:0000256" key="2">
    <source>
        <dbReference type="ARBA" id="ARBA00003949"/>
    </source>
</evidence>
<dbReference type="GO" id="GO:0055086">
    <property type="term" value="P:nucleobase-containing small molecule metabolic process"/>
    <property type="evidence" value="ECO:0007669"/>
    <property type="project" value="UniProtKB-ARBA"/>
</dbReference>
<dbReference type="SUPFAM" id="SSF53927">
    <property type="entry name" value="Cytidine deaminase-like"/>
    <property type="match status" value="1"/>
</dbReference>
<dbReference type="NCBIfam" id="TIGR01354">
    <property type="entry name" value="cyt_deam_tetra"/>
    <property type="match status" value="1"/>
</dbReference>
<evidence type="ECO:0000256" key="7">
    <source>
        <dbReference type="ARBA" id="ARBA00022833"/>
    </source>
</evidence>
<evidence type="ECO:0000256" key="8">
    <source>
        <dbReference type="ARBA" id="ARBA00032005"/>
    </source>
</evidence>
<dbReference type="GO" id="GO:0004126">
    <property type="term" value="F:cytidine deaminase activity"/>
    <property type="evidence" value="ECO:0007669"/>
    <property type="project" value="UniProtKB-UniRule"/>
</dbReference>
<dbReference type="InterPro" id="IPR016193">
    <property type="entry name" value="Cytidine_deaminase-like"/>
</dbReference>
<proteinExistence type="inferred from homology"/>
<dbReference type="Gene3D" id="3.40.140.10">
    <property type="entry name" value="Cytidine Deaminase, domain 2"/>
    <property type="match status" value="1"/>
</dbReference>
<dbReference type="InterPro" id="IPR006262">
    <property type="entry name" value="Cyt_deam_tetra"/>
</dbReference>
<dbReference type="NCBIfam" id="NF004064">
    <property type="entry name" value="PRK05578.1"/>
    <property type="match status" value="1"/>
</dbReference>
<dbReference type="Pfam" id="PF00383">
    <property type="entry name" value="dCMP_cyt_deam_1"/>
    <property type="match status" value="1"/>
</dbReference>
<evidence type="ECO:0000256" key="9">
    <source>
        <dbReference type="ARBA" id="ARBA00049558"/>
    </source>
</evidence>
<dbReference type="InterPro" id="IPR016192">
    <property type="entry name" value="APOBEC/CMP_deaminase_Zn-bd"/>
</dbReference>
<comment type="catalytic activity">
    <reaction evidence="13">
        <text>2'-deoxycytidine + H2O + H(+) = 2'-deoxyuridine + NH4(+)</text>
        <dbReference type="Rhea" id="RHEA:13433"/>
        <dbReference type="ChEBI" id="CHEBI:15377"/>
        <dbReference type="ChEBI" id="CHEBI:15378"/>
        <dbReference type="ChEBI" id="CHEBI:15698"/>
        <dbReference type="ChEBI" id="CHEBI:16450"/>
        <dbReference type="ChEBI" id="CHEBI:28938"/>
        <dbReference type="EC" id="3.5.4.5"/>
    </reaction>
</comment>
<name>A0AAN9Y7J8_9HEMI</name>
<dbReference type="PANTHER" id="PTHR11644:SF2">
    <property type="entry name" value="CYTIDINE DEAMINASE"/>
    <property type="match status" value="1"/>
</dbReference>
<dbReference type="CDD" id="cd01283">
    <property type="entry name" value="cytidine_deaminase"/>
    <property type="match status" value="1"/>
</dbReference>
<evidence type="ECO:0000256" key="5">
    <source>
        <dbReference type="ARBA" id="ARBA00022723"/>
    </source>
</evidence>
<comment type="function">
    <text evidence="2 13">This enzyme scavenges exogenous and endogenous cytidine and 2'-deoxycytidine for UMP synthesis.</text>
</comment>
<dbReference type="FunFam" id="3.40.140.10:FF:000008">
    <property type="entry name" value="Cytidine deaminase"/>
    <property type="match status" value="1"/>
</dbReference>
<keyword evidence="7 12" id="KW-0862">Zinc</keyword>
<evidence type="ECO:0000256" key="1">
    <source>
        <dbReference type="ARBA" id="ARBA00001947"/>
    </source>
</evidence>
<dbReference type="GO" id="GO:0005829">
    <property type="term" value="C:cytosol"/>
    <property type="evidence" value="ECO:0007669"/>
    <property type="project" value="TreeGrafter"/>
</dbReference>
<evidence type="ECO:0000256" key="13">
    <source>
        <dbReference type="RuleBase" id="RU364006"/>
    </source>
</evidence>
<dbReference type="AlphaFoldDB" id="A0AAN9Y7J8"/>